<dbReference type="Proteomes" id="UP001295444">
    <property type="component" value="Chromosome 07"/>
</dbReference>
<name>A0AAD1SQU9_PELCU</name>
<proteinExistence type="predicted"/>
<gene>
    <name evidence="5" type="ORF">PECUL_23A049817</name>
</gene>
<dbReference type="PANTHER" id="PTHR45681:SF6">
    <property type="entry name" value="POLYKETIDE SYNTHASE 37"/>
    <property type="match status" value="1"/>
</dbReference>
<dbReference type="PROSITE" id="PS51597">
    <property type="entry name" value="SAM_HNMT"/>
    <property type="match status" value="1"/>
</dbReference>
<dbReference type="PANTHER" id="PTHR45681">
    <property type="entry name" value="POLYKETIDE SYNTHASE 44-RELATED"/>
    <property type="match status" value="1"/>
</dbReference>
<evidence type="ECO:0000313" key="6">
    <source>
        <dbReference type="Proteomes" id="UP001295444"/>
    </source>
</evidence>
<protein>
    <submittedName>
        <fullName evidence="5">Histamine N-methyltransferase</fullName>
    </submittedName>
</protein>
<dbReference type="InterPro" id="IPR050444">
    <property type="entry name" value="Polyketide_Synthase"/>
</dbReference>
<keyword evidence="2" id="KW-0489">Methyltransferase</keyword>
<dbReference type="GO" id="GO:0032259">
    <property type="term" value="P:methylation"/>
    <property type="evidence" value="ECO:0007669"/>
    <property type="project" value="UniProtKB-KW"/>
</dbReference>
<dbReference type="FunFam" id="3.40.50.150:FF:000118">
    <property type="entry name" value="Histamine N-methyltransferase"/>
    <property type="match status" value="1"/>
</dbReference>
<reference evidence="5" key="1">
    <citation type="submission" date="2022-03" db="EMBL/GenBank/DDBJ databases">
        <authorList>
            <person name="Alioto T."/>
            <person name="Alioto T."/>
            <person name="Gomez Garrido J."/>
        </authorList>
    </citation>
    <scope>NUCLEOTIDE SEQUENCE</scope>
</reference>
<keyword evidence="3" id="KW-0808">Transferase</keyword>
<dbReference type="AlphaFoldDB" id="A0AAD1SQU9"/>
<comment type="subunit">
    <text evidence="1">Monomer.</text>
</comment>
<dbReference type="InterPro" id="IPR016673">
    <property type="entry name" value="HHMT-like"/>
</dbReference>
<dbReference type="SUPFAM" id="SSF53335">
    <property type="entry name" value="S-adenosyl-L-methionine-dependent methyltransferases"/>
    <property type="match status" value="2"/>
</dbReference>
<evidence type="ECO:0000256" key="1">
    <source>
        <dbReference type="ARBA" id="ARBA00011245"/>
    </source>
</evidence>
<keyword evidence="6" id="KW-1185">Reference proteome</keyword>
<evidence type="ECO:0000313" key="5">
    <source>
        <dbReference type="EMBL" id="CAH2305418.1"/>
    </source>
</evidence>
<organism evidence="5 6">
    <name type="scientific">Pelobates cultripes</name>
    <name type="common">Western spadefoot toad</name>
    <dbReference type="NCBI Taxonomy" id="61616"/>
    <lineage>
        <taxon>Eukaryota</taxon>
        <taxon>Metazoa</taxon>
        <taxon>Chordata</taxon>
        <taxon>Craniata</taxon>
        <taxon>Vertebrata</taxon>
        <taxon>Euteleostomi</taxon>
        <taxon>Amphibia</taxon>
        <taxon>Batrachia</taxon>
        <taxon>Anura</taxon>
        <taxon>Pelobatoidea</taxon>
        <taxon>Pelobatidae</taxon>
        <taxon>Pelobates</taxon>
    </lineage>
</organism>
<dbReference type="GO" id="GO:0008170">
    <property type="term" value="F:N-methyltransferase activity"/>
    <property type="evidence" value="ECO:0007669"/>
    <property type="project" value="InterPro"/>
</dbReference>
<accession>A0AAD1SQU9</accession>
<dbReference type="InterPro" id="IPR029063">
    <property type="entry name" value="SAM-dependent_MTases_sf"/>
</dbReference>
<sequence length="604" mass="68950">MPEIVRPTGELWEEEKFISTQMASVMKSLYLDKSRYVEAFRLYIKTSTEHQSMLQFINTKLPEIISSIGNEKSSLNILGIGSGSGEIDLQIISKLQVSHPDTEVNNDIVEPSDEQTIKYKERIGKQSGFDNVTFSWYKKTCQEYESQVTNDKQNKKYDLIHMIQVFTETKQSHCSSMPLNTSFLPVTVAGSRAWWLWRYYPGRLPLYVFFMYVPQEKSFDVSLGMFRHPDHVPDYEVRLVATEVELLLAGDDAGKVLRRGGRTSNKHSRRKYFPSLYNKSALAATNANRGTAGREFSDIPGGYLYSCESEEMEATMRSLLSDNSRYVEAFRLFLKNSTEHQCMQDFINTKLPEIISSLGIEKPAIDVLGIGSGSGEIDLQMISKIQVRYPGIQVNNNIVEPSPEQILSYKERVAKAPGLDNVLFTWHKKTSHEFEIHVNETKQHKKYDFIHMIQMLYYVKDVSATLKFVSSCLSPNGKLLIILVSGNSGWSHLWKKYGSHLPLNDLCLYVTASDIQNELSSMRAKFQSYDLHSEMDITECFVDGDRNGELLLDFLTETCEFKKYAPSDLRDQILHDLKSPECSSTKDGKIVFNNNLSVIVVENQ</sequence>
<dbReference type="Pfam" id="PF13489">
    <property type="entry name" value="Methyltransf_23"/>
    <property type="match status" value="1"/>
</dbReference>
<dbReference type="EMBL" id="OW240918">
    <property type="protein sequence ID" value="CAH2305418.1"/>
    <property type="molecule type" value="Genomic_DNA"/>
</dbReference>
<dbReference type="CDD" id="cd02440">
    <property type="entry name" value="AdoMet_MTases"/>
    <property type="match status" value="1"/>
</dbReference>
<evidence type="ECO:0000256" key="2">
    <source>
        <dbReference type="ARBA" id="ARBA00022603"/>
    </source>
</evidence>
<keyword evidence="4" id="KW-0949">S-adenosyl-L-methionine</keyword>
<evidence type="ECO:0000256" key="3">
    <source>
        <dbReference type="ARBA" id="ARBA00022679"/>
    </source>
</evidence>
<evidence type="ECO:0000256" key="4">
    <source>
        <dbReference type="ARBA" id="ARBA00022691"/>
    </source>
</evidence>
<dbReference type="Gene3D" id="3.40.50.150">
    <property type="entry name" value="Vaccinia Virus protein VP39"/>
    <property type="match status" value="2"/>
</dbReference>